<reference evidence="4" key="1">
    <citation type="journal article" date="2019" name="Int. J. Syst. Evol. Microbiol.">
        <title>The Global Catalogue of Microorganisms (GCM) 10K type strain sequencing project: providing services to taxonomists for standard genome sequencing and annotation.</title>
        <authorList>
            <consortium name="The Broad Institute Genomics Platform"/>
            <consortium name="The Broad Institute Genome Sequencing Center for Infectious Disease"/>
            <person name="Wu L."/>
            <person name="Ma J."/>
        </authorList>
    </citation>
    <scope>NUCLEOTIDE SEQUENCE [LARGE SCALE GENOMIC DNA]</scope>
    <source>
        <strain evidence="4">CCUG 50213</strain>
    </source>
</reference>
<dbReference type="Proteomes" id="UP001597181">
    <property type="component" value="Unassembled WGS sequence"/>
</dbReference>
<sequence length="142" mass="13699">MSHLRALIRDERGSATAEFALTVPAVLLVLGLVIGSVQISAERVALTALAGDVARLEARGDGALAAARVRSFAGDPVLERSAGGGILCVTARTVPRAGLLAAIAVAGSGCAAMSEAGAADTGPAGRRPSASGGAASQPGGGA</sequence>
<name>A0ABW3TP27_9MICO</name>
<evidence type="ECO:0000313" key="4">
    <source>
        <dbReference type="Proteomes" id="UP001597181"/>
    </source>
</evidence>
<comment type="caution">
    <text evidence="3">The sequence shown here is derived from an EMBL/GenBank/DDBJ whole genome shotgun (WGS) entry which is preliminary data.</text>
</comment>
<evidence type="ECO:0000313" key="3">
    <source>
        <dbReference type="EMBL" id="MFD1202004.1"/>
    </source>
</evidence>
<feature type="compositionally biased region" description="Low complexity" evidence="1">
    <location>
        <begin position="122"/>
        <end position="142"/>
    </location>
</feature>
<dbReference type="RefSeq" id="WP_343961817.1">
    <property type="nucleotide sequence ID" value="NZ_BAAAKZ010000013.1"/>
</dbReference>
<evidence type="ECO:0000256" key="1">
    <source>
        <dbReference type="SAM" id="MobiDB-lite"/>
    </source>
</evidence>
<feature type="transmembrane region" description="Helical" evidence="2">
    <location>
        <begin position="21"/>
        <end position="41"/>
    </location>
</feature>
<dbReference type="EMBL" id="JBHTLY010000003">
    <property type="protein sequence ID" value="MFD1202004.1"/>
    <property type="molecule type" value="Genomic_DNA"/>
</dbReference>
<evidence type="ECO:0000256" key="2">
    <source>
        <dbReference type="SAM" id="Phobius"/>
    </source>
</evidence>
<gene>
    <name evidence="3" type="ORF">ACFQ3U_08875</name>
</gene>
<protein>
    <submittedName>
        <fullName evidence="3">TadE/TadG family type IV pilus assembly protein</fullName>
    </submittedName>
</protein>
<feature type="region of interest" description="Disordered" evidence="1">
    <location>
        <begin position="117"/>
        <end position="142"/>
    </location>
</feature>
<keyword evidence="4" id="KW-1185">Reference proteome</keyword>
<accession>A0ABW3TP27</accession>
<keyword evidence="2" id="KW-0812">Transmembrane</keyword>
<keyword evidence="2" id="KW-0472">Membrane</keyword>
<keyword evidence="2" id="KW-1133">Transmembrane helix</keyword>
<organism evidence="3 4">
    <name type="scientific">Leucobacter albus</name>
    <dbReference type="NCBI Taxonomy" id="272210"/>
    <lineage>
        <taxon>Bacteria</taxon>
        <taxon>Bacillati</taxon>
        <taxon>Actinomycetota</taxon>
        <taxon>Actinomycetes</taxon>
        <taxon>Micrococcales</taxon>
        <taxon>Microbacteriaceae</taxon>
        <taxon>Leucobacter</taxon>
    </lineage>
</organism>
<proteinExistence type="predicted"/>